<accession>A0AAV0ELT5</accession>
<dbReference type="Pfam" id="PF25597">
    <property type="entry name" value="SH3_retrovirus"/>
    <property type="match status" value="1"/>
</dbReference>
<feature type="domain" description="Retroviral polymerase SH3-like" evidence="2">
    <location>
        <begin position="18"/>
        <end position="62"/>
    </location>
</feature>
<evidence type="ECO:0000313" key="4">
    <source>
        <dbReference type="Proteomes" id="UP001152523"/>
    </source>
</evidence>
<feature type="compositionally biased region" description="Polar residues" evidence="1">
    <location>
        <begin position="106"/>
        <end position="122"/>
    </location>
</feature>
<dbReference type="Proteomes" id="UP001152523">
    <property type="component" value="Unassembled WGS sequence"/>
</dbReference>
<keyword evidence="4" id="KW-1185">Reference proteome</keyword>
<dbReference type="EMBL" id="CAMAPF010000934">
    <property type="protein sequence ID" value="CAH9124394.1"/>
    <property type="molecule type" value="Genomic_DNA"/>
</dbReference>
<sequence>MRRMRTYCCTPYQSDSIRSRRGVFVGYPTGKKGWKVYDWVTGEIFVSRDVIFHESEFPLQASPPSAQQPSEAEQMLLELPLVIHDPDPPIVLPGQSGFSAVDVGSPDQSSVLQNTSATQSDSAPLGRGQRIKKPSVLLRDFVTHHICPISPSPRFSVGHRRFLGALLAVCEPCSFKEAMTDAGWR</sequence>
<protein>
    <recommendedName>
        <fullName evidence="2">Retroviral polymerase SH3-like domain-containing protein</fullName>
    </recommendedName>
</protein>
<reference evidence="3" key="1">
    <citation type="submission" date="2022-07" db="EMBL/GenBank/DDBJ databases">
        <authorList>
            <person name="Macas J."/>
            <person name="Novak P."/>
            <person name="Neumann P."/>
        </authorList>
    </citation>
    <scope>NUCLEOTIDE SEQUENCE</scope>
</reference>
<organism evidence="3 4">
    <name type="scientific">Cuscuta epithymum</name>
    <dbReference type="NCBI Taxonomy" id="186058"/>
    <lineage>
        <taxon>Eukaryota</taxon>
        <taxon>Viridiplantae</taxon>
        <taxon>Streptophyta</taxon>
        <taxon>Embryophyta</taxon>
        <taxon>Tracheophyta</taxon>
        <taxon>Spermatophyta</taxon>
        <taxon>Magnoliopsida</taxon>
        <taxon>eudicotyledons</taxon>
        <taxon>Gunneridae</taxon>
        <taxon>Pentapetalae</taxon>
        <taxon>asterids</taxon>
        <taxon>lamiids</taxon>
        <taxon>Solanales</taxon>
        <taxon>Convolvulaceae</taxon>
        <taxon>Cuscuteae</taxon>
        <taxon>Cuscuta</taxon>
        <taxon>Cuscuta subgen. Cuscuta</taxon>
    </lineage>
</organism>
<proteinExistence type="predicted"/>
<evidence type="ECO:0000259" key="2">
    <source>
        <dbReference type="Pfam" id="PF25597"/>
    </source>
</evidence>
<evidence type="ECO:0000256" key="1">
    <source>
        <dbReference type="SAM" id="MobiDB-lite"/>
    </source>
</evidence>
<evidence type="ECO:0000313" key="3">
    <source>
        <dbReference type="EMBL" id="CAH9124394.1"/>
    </source>
</evidence>
<dbReference type="InterPro" id="IPR057670">
    <property type="entry name" value="SH3_retrovirus"/>
</dbReference>
<name>A0AAV0ELT5_9ASTE</name>
<comment type="caution">
    <text evidence="3">The sequence shown here is derived from an EMBL/GenBank/DDBJ whole genome shotgun (WGS) entry which is preliminary data.</text>
</comment>
<feature type="region of interest" description="Disordered" evidence="1">
    <location>
        <begin position="103"/>
        <end position="129"/>
    </location>
</feature>
<gene>
    <name evidence="3" type="ORF">CEPIT_LOCUS25954</name>
</gene>
<dbReference type="AlphaFoldDB" id="A0AAV0ELT5"/>